<dbReference type="Pfam" id="PF13086">
    <property type="entry name" value="AAA_11"/>
    <property type="match status" value="2"/>
</dbReference>
<evidence type="ECO:0000256" key="2">
    <source>
        <dbReference type="ARBA" id="ARBA00022741"/>
    </source>
</evidence>
<dbReference type="SUPFAM" id="SSF52540">
    <property type="entry name" value="P-loop containing nucleoside triphosphate hydrolases"/>
    <property type="match status" value="1"/>
</dbReference>
<keyword evidence="2" id="KW-0547">Nucleotide-binding</keyword>
<proteinExistence type="inferred from homology"/>
<dbReference type="CDD" id="cd18808">
    <property type="entry name" value="SF1_C_Upf1"/>
    <property type="match status" value="1"/>
</dbReference>
<dbReference type="InterPro" id="IPR050534">
    <property type="entry name" value="Coronavir_polyprotein_1ab"/>
</dbReference>
<dbReference type="EMBL" id="BMNE01000002">
    <property type="protein sequence ID" value="GGN77282.1"/>
    <property type="molecule type" value="Genomic_DNA"/>
</dbReference>
<dbReference type="GO" id="GO:0004386">
    <property type="term" value="F:helicase activity"/>
    <property type="evidence" value="ECO:0007669"/>
    <property type="project" value="UniProtKB-KW"/>
</dbReference>
<gene>
    <name evidence="9" type="ORF">GCM10011610_23630</name>
</gene>
<dbReference type="Gene3D" id="3.40.960.10">
    <property type="entry name" value="VSR Endonuclease"/>
    <property type="match status" value="1"/>
</dbReference>
<feature type="domain" description="DNA2/NAM7 helicase-like C-terminal" evidence="8">
    <location>
        <begin position="555"/>
        <end position="722"/>
    </location>
</feature>
<keyword evidence="3" id="KW-0378">Hydrolase</keyword>
<organism evidence="9 10">
    <name type="scientific">Nocardia rhizosphaerihabitans</name>
    <dbReference type="NCBI Taxonomy" id="1691570"/>
    <lineage>
        <taxon>Bacteria</taxon>
        <taxon>Bacillati</taxon>
        <taxon>Actinomycetota</taxon>
        <taxon>Actinomycetes</taxon>
        <taxon>Mycobacteriales</taxon>
        <taxon>Nocardiaceae</taxon>
        <taxon>Nocardia</taxon>
    </lineage>
</organism>
<comment type="similarity">
    <text evidence="1">Belongs to the DNA2/NAM7 helicase family.</text>
</comment>
<dbReference type="InterPro" id="IPR024402">
    <property type="entry name" value="DUF2726"/>
</dbReference>
<protein>
    <submittedName>
        <fullName evidence="9">DNA helicase</fullName>
    </submittedName>
</protein>
<evidence type="ECO:0000256" key="3">
    <source>
        <dbReference type="ARBA" id="ARBA00022801"/>
    </source>
</evidence>
<evidence type="ECO:0000259" key="7">
    <source>
        <dbReference type="Pfam" id="PF13086"/>
    </source>
</evidence>
<keyword evidence="5" id="KW-0067">ATP-binding</keyword>
<feature type="domain" description="DNA2/NAM7 helicase helicase" evidence="7">
    <location>
        <begin position="169"/>
        <end position="234"/>
    </location>
</feature>
<feature type="domain" description="DNA2/NAM7 helicase helicase" evidence="7">
    <location>
        <begin position="396"/>
        <end position="519"/>
    </location>
</feature>
<dbReference type="Pfam" id="PF10881">
    <property type="entry name" value="DUF2726"/>
    <property type="match status" value="1"/>
</dbReference>
<feature type="domain" description="DUF2726" evidence="6">
    <location>
        <begin position="804"/>
        <end position="900"/>
    </location>
</feature>
<dbReference type="PANTHER" id="PTHR43788">
    <property type="entry name" value="DNA2/NAM7 HELICASE FAMILY MEMBER"/>
    <property type="match status" value="1"/>
</dbReference>
<reference evidence="10" key="1">
    <citation type="journal article" date="2019" name="Int. J. Syst. Evol. Microbiol.">
        <title>The Global Catalogue of Microorganisms (GCM) 10K type strain sequencing project: providing services to taxonomists for standard genome sequencing and annotation.</title>
        <authorList>
            <consortium name="The Broad Institute Genomics Platform"/>
            <consortium name="The Broad Institute Genome Sequencing Center for Infectious Disease"/>
            <person name="Wu L."/>
            <person name="Ma J."/>
        </authorList>
    </citation>
    <scope>NUCLEOTIDE SEQUENCE [LARGE SCALE GENOMIC DNA]</scope>
    <source>
        <strain evidence="10">CGMCC 4.7329</strain>
    </source>
</reference>
<comment type="caution">
    <text evidence="9">The sequence shown here is derived from an EMBL/GenBank/DDBJ whole genome shotgun (WGS) entry which is preliminary data.</text>
</comment>
<name>A0ABQ2KAR8_9NOCA</name>
<sequence>MVKDRTKDVEDIRPNGHRIRITYTGSRPYDYGQQNVTVLTHPRPVALDPQTRIMVRGQVWDTAHSALEFSDSSQTWWHIFYGTAGAFAAYPSSEVEIVRDHAHDPGTARVLSYWKSVARHLGEPSATLREIHRDGMFVHPESALYRYLHARPIEEVAGPDSPPLYPFRTNLSQRAAVANALRYPISVIDGPPGTGKTQTILNLIATIVVDESKTVAVVSSNNTAVDNVHTKLRDAGFGFITANLGRAAKREEFLAGQAPRNQLIEGLRRRAPVALPSAVAMVERDRRLLGLRETERELAQLRAEHSAYLLEQQHFDGYLARHELPDADNLPVLRWRSDKILSFIADTDPDLARTSGLGQVIDRIGKYFKYRSLRFADDQDVDVVLRLHQLFYRTKLAELERRIDAAAKSLAGKHFEELAEDQRKLSEEWLAEHLRLRYLDRSPRRYDKNYMREWAEFSHDYPVVLSTCHSLQRSIGKGRLVDYLVIDEASQVDLLAAAVAMSCCRNLIVVGDLRQLEPVESGIPAQACAPVPGSAYDYHRHSILSSLTALFGDGLPRVMLREHYRCAPAIIGFCNQKFYDDDLIPFSASPPGYQSMVVARTSAGNHMRRFRGGGRINQREIDVIERQVLPHYCAEFDATEIGITTPYRKQADRVDALIESIEADSVHSFQGREKDAIVMTTVLDEKPSSQRGIGGLEFVDDPRLVNVAVSRAKKRFVLVTNNEMLPGSRNLRDLIGYIRYQNPGKEVFDSEIVSVFDLLYKQYSAQLDRLASRVTRSPGHKSERVMRAVLGELLPTEFPGLTFAEQVPLKHLLPDTDRLSADQLRFARNRRSSVDFEIYNRVTKQRVCVIEVDGFEFHENRPEQLARDALKDAICATYGIALLRLPTTGSNEIERLRIELTTLLANATQ</sequence>
<dbReference type="CDD" id="cd17934">
    <property type="entry name" value="DEXXQc_Upf1-like"/>
    <property type="match status" value="1"/>
</dbReference>
<dbReference type="InterPro" id="IPR047187">
    <property type="entry name" value="SF1_C_Upf1"/>
</dbReference>
<evidence type="ECO:0000259" key="8">
    <source>
        <dbReference type="Pfam" id="PF13087"/>
    </source>
</evidence>
<dbReference type="InterPro" id="IPR041679">
    <property type="entry name" value="DNA2/NAM7-like_C"/>
</dbReference>
<dbReference type="Pfam" id="PF13087">
    <property type="entry name" value="AAA_12"/>
    <property type="match status" value="1"/>
</dbReference>
<evidence type="ECO:0000313" key="9">
    <source>
        <dbReference type="EMBL" id="GGN77282.1"/>
    </source>
</evidence>
<keyword evidence="4 9" id="KW-0347">Helicase</keyword>
<dbReference type="Gene3D" id="3.40.50.300">
    <property type="entry name" value="P-loop containing nucleotide triphosphate hydrolases"/>
    <property type="match status" value="3"/>
</dbReference>
<dbReference type="InterPro" id="IPR027417">
    <property type="entry name" value="P-loop_NTPase"/>
</dbReference>
<keyword evidence="10" id="KW-1185">Reference proteome</keyword>
<dbReference type="InterPro" id="IPR041677">
    <property type="entry name" value="DNA2/NAM7_AAA_11"/>
</dbReference>
<evidence type="ECO:0000313" key="10">
    <source>
        <dbReference type="Proteomes" id="UP000658127"/>
    </source>
</evidence>
<evidence type="ECO:0000259" key="6">
    <source>
        <dbReference type="Pfam" id="PF10881"/>
    </source>
</evidence>
<dbReference type="Proteomes" id="UP000658127">
    <property type="component" value="Unassembled WGS sequence"/>
</dbReference>
<evidence type="ECO:0000256" key="5">
    <source>
        <dbReference type="ARBA" id="ARBA00022840"/>
    </source>
</evidence>
<evidence type="ECO:0000256" key="1">
    <source>
        <dbReference type="ARBA" id="ARBA00007913"/>
    </source>
</evidence>
<dbReference type="PANTHER" id="PTHR43788:SF8">
    <property type="entry name" value="DNA-BINDING PROTEIN SMUBP-2"/>
    <property type="match status" value="1"/>
</dbReference>
<accession>A0ABQ2KAR8</accession>
<evidence type="ECO:0000256" key="4">
    <source>
        <dbReference type="ARBA" id="ARBA00022806"/>
    </source>
</evidence>